<comment type="caution">
    <text evidence="9">The sequence shown here is derived from an EMBL/GenBank/DDBJ whole genome shotgun (WGS) entry which is preliminary data.</text>
</comment>
<name>A0ABV6YIL1_UNCEI</name>
<dbReference type="EMBL" id="JBHPKH010000002">
    <property type="protein sequence ID" value="MFC1572029.1"/>
    <property type="molecule type" value="Genomic_DNA"/>
</dbReference>
<keyword evidence="5" id="KW-0663">Pyridoxal phosphate</keyword>
<dbReference type="Pfam" id="PF00155">
    <property type="entry name" value="Aminotran_1_2"/>
    <property type="match status" value="1"/>
</dbReference>
<feature type="compositionally biased region" description="Basic and acidic residues" evidence="7">
    <location>
        <begin position="389"/>
        <end position="400"/>
    </location>
</feature>
<dbReference type="InterPro" id="IPR004838">
    <property type="entry name" value="NHTrfase_class1_PyrdxlP-BS"/>
</dbReference>
<keyword evidence="10" id="KW-1185">Reference proteome</keyword>
<proteinExistence type="inferred from homology"/>
<feature type="domain" description="Aminotransferase class I/classII large" evidence="8">
    <location>
        <begin position="26"/>
        <end position="358"/>
    </location>
</feature>
<dbReference type="InterPro" id="IPR050596">
    <property type="entry name" value="AspAT/PAT-like"/>
</dbReference>
<evidence type="ECO:0000313" key="10">
    <source>
        <dbReference type="Proteomes" id="UP001593833"/>
    </source>
</evidence>
<dbReference type="SUPFAM" id="SSF53383">
    <property type="entry name" value="PLP-dependent transferases"/>
    <property type="match status" value="1"/>
</dbReference>
<gene>
    <name evidence="9" type="ORF">ACFL6M_00360</name>
</gene>
<keyword evidence="3 6" id="KW-0032">Aminotransferase</keyword>
<feature type="region of interest" description="Disordered" evidence="7">
    <location>
        <begin position="369"/>
        <end position="409"/>
    </location>
</feature>
<protein>
    <recommendedName>
        <fullName evidence="6">Aminotransferase</fullName>
        <ecNumber evidence="6">2.6.1.-</ecNumber>
    </recommendedName>
</protein>
<evidence type="ECO:0000256" key="5">
    <source>
        <dbReference type="ARBA" id="ARBA00022898"/>
    </source>
</evidence>
<dbReference type="InterPro" id="IPR015424">
    <property type="entry name" value="PyrdxlP-dep_Trfase"/>
</dbReference>
<evidence type="ECO:0000313" key="9">
    <source>
        <dbReference type="EMBL" id="MFC1572029.1"/>
    </source>
</evidence>
<dbReference type="PANTHER" id="PTHR46383">
    <property type="entry name" value="ASPARTATE AMINOTRANSFERASE"/>
    <property type="match status" value="1"/>
</dbReference>
<dbReference type="InterPro" id="IPR015421">
    <property type="entry name" value="PyrdxlP-dep_Trfase_major"/>
</dbReference>
<evidence type="ECO:0000256" key="7">
    <source>
        <dbReference type="SAM" id="MobiDB-lite"/>
    </source>
</evidence>
<accession>A0ABV6YIL1</accession>
<evidence type="ECO:0000256" key="1">
    <source>
        <dbReference type="ARBA" id="ARBA00001933"/>
    </source>
</evidence>
<feature type="compositionally biased region" description="Low complexity" evidence="7">
    <location>
        <begin position="369"/>
        <end position="378"/>
    </location>
</feature>
<evidence type="ECO:0000256" key="6">
    <source>
        <dbReference type="RuleBase" id="RU000481"/>
    </source>
</evidence>
<keyword evidence="4 6" id="KW-0808">Transferase</keyword>
<comment type="similarity">
    <text evidence="2 6">Belongs to the class-I pyridoxal-phosphate-dependent aminotransferase family.</text>
</comment>
<evidence type="ECO:0000256" key="2">
    <source>
        <dbReference type="ARBA" id="ARBA00007441"/>
    </source>
</evidence>
<dbReference type="PROSITE" id="PS00105">
    <property type="entry name" value="AA_TRANSFER_CLASS_1"/>
    <property type="match status" value="1"/>
</dbReference>
<dbReference type="EC" id="2.6.1.-" evidence="6"/>
<dbReference type="CDD" id="cd00609">
    <property type="entry name" value="AAT_like"/>
    <property type="match status" value="1"/>
</dbReference>
<evidence type="ECO:0000256" key="4">
    <source>
        <dbReference type="ARBA" id="ARBA00022679"/>
    </source>
</evidence>
<dbReference type="InterPro" id="IPR004839">
    <property type="entry name" value="Aminotransferase_I/II_large"/>
</dbReference>
<comment type="cofactor">
    <cofactor evidence="1 6">
        <name>pyridoxal 5'-phosphate</name>
        <dbReference type="ChEBI" id="CHEBI:597326"/>
    </cofactor>
</comment>
<sequence>MFASRIKTLRTSGIRKIFNLAASMESCIDMSIGQPRFDVPEPLVTAAKQAIQDGHNRYTPTGGIPELKEAVTGLIREHLGLEPEAVMITSGVSGGVVLACLALVEPGDEVIMPDPHFVIYRALVELCGGVPVFFDTYPDFKLRREELESRVTAKTKFILINSPQNPTGTCYGPTELEQIAEVAGAHDLLVVSDEIYNRFVYDIPARSMLQFYPKTLMLSGFTKAFAMPGWRLGHAAGPSDLIDVMETLQQFTFICAPAPLQKACASCVDLDITPHVEQYRRKRDRAYDGLCERFEVTNPGGAFYMFAKVPWPGRSATEFVAAAIERRLLLVPGNAFSTRDTHFRLCFGIPDNELEVGIAILNELAAHPPAGTGKTTAKTETDGVDLPDADDKKDLPEEHQTGSASFAAK</sequence>
<reference evidence="9 10" key="1">
    <citation type="submission" date="2024-09" db="EMBL/GenBank/DDBJ databases">
        <authorList>
            <person name="D'Angelo T."/>
        </authorList>
    </citation>
    <scope>NUCLEOTIDE SEQUENCE [LARGE SCALE GENOMIC DNA]</scope>
    <source>
        <strain evidence="9">SAG AM-320-E07</strain>
    </source>
</reference>
<dbReference type="GO" id="GO:0008483">
    <property type="term" value="F:transaminase activity"/>
    <property type="evidence" value="ECO:0007669"/>
    <property type="project" value="UniProtKB-KW"/>
</dbReference>
<dbReference type="Gene3D" id="3.40.640.10">
    <property type="entry name" value="Type I PLP-dependent aspartate aminotransferase-like (Major domain)"/>
    <property type="match status" value="1"/>
</dbReference>
<dbReference type="PANTHER" id="PTHR46383:SF1">
    <property type="entry name" value="ASPARTATE AMINOTRANSFERASE"/>
    <property type="match status" value="1"/>
</dbReference>
<evidence type="ECO:0000259" key="8">
    <source>
        <dbReference type="Pfam" id="PF00155"/>
    </source>
</evidence>
<dbReference type="Proteomes" id="UP001593833">
    <property type="component" value="Unassembled WGS sequence"/>
</dbReference>
<evidence type="ECO:0000256" key="3">
    <source>
        <dbReference type="ARBA" id="ARBA00022576"/>
    </source>
</evidence>
<organism evidence="9 10">
    <name type="scientific">Eiseniibacteriota bacterium</name>
    <dbReference type="NCBI Taxonomy" id="2212470"/>
    <lineage>
        <taxon>Bacteria</taxon>
        <taxon>Candidatus Eiseniibacteriota</taxon>
    </lineage>
</organism>